<evidence type="ECO:0000313" key="2">
    <source>
        <dbReference type="Proteomes" id="UP000017973"/>
    </source>
</evidence>
<evidence type="ECO:0000313" key="1">
    <source>
        <dbReference type="EMBL" id="EST54608.1"/>
    </source>
</evidence>
<sequence>MKCFRLRHGKDGESPKKQGDSRLFLLIFYELIGMLLAKKGRYPESLFSFQKGMHT</sequence>
<dbReference type="Proteomes" id="UP000017973">
    <property type="component" value="Unassembled WGS sequence"/>
</dbReference>
<keyword evidence="2" id="KW-1185">Reference proteome</keyword>
<dbReference type="STRING" id="1408254.T458_13645"/>
<dbReference type="HOGENOM" id="CLU_3023035_0_0_9"/>
<accession>V6MGT0</accession>
<comment type="caution">
    <text evidence="1">The sequence shown here is derived from an EMBL/GenBank/DDBJ whole genome shotgun (WGS) entry which is preliminary data.</text>
</comment>
<dbReference type="PATRIC" id="fig|1408254.3.peg.2691"/>
<proteinExistence type="predicted"/>
<protein>
    <submittedName>
        <fullName evidence="1">Uncharacterized protein</fullName>
    </submittedName>
</protein>
<name>V6MGT0_9BACL</name>
<reference evidence="1" key="1">
    <citation type="journal article" date="2014" name="Genome Announc.">
        <title>Draft Genome Sequence of Brevibacillus panacihumi Strain W25, a Halotolerant Hydrocarbon-Degrading Bacterium.</title>
        <authorList>
            <person name="Wang X."/>
            <person name="Jin D."/>
            <person name="Zhou L."/>
            <person name="Wu L."/>
            <person name="An W."/>
            <person name="Chen Y."/>
            <person name="Zhao L."/>
        </authorList>
    </citation>
    <scope>NUCLEOTIDE SEQUENCE [LARGE SCALE GENOMIC DNA]</scope>
    <source>
        <strain evidence="1">W25</strain>
    </source>
</reference>
<gene>
    <name evidence="1" type="ORF">T458_13645</name>
</gene>
<organism evidence="1 2">
    <name type="scientific">Brevibacillus panacihumi W25</name>
    <dbReference type="NCBI Taxonomy" id="1408254"/>
    <lineage>
        <taxon>Bacteria</taxon>
        <taxon>Bacillati</taxon>
        <taxon>Bacillota</taxon>
        <taxon>Bacilli</taxon>
        <taxon>Bacillales</taxon>
        <taxon>Paenibacillaceae</taxon>
        <taxon>Brevibacillus</taxon>
    </lineage>
</organism>
<dbReference type="AlphaFoldDB" id="V6MGT0"/>
<dbReference type="EMBL" id="AYJU01000016">
    <property type="protein sequence ID" value="EST54608.1"/>
    <property type="molecule type" value="Genomic_DNA"/>
</dbReference>